<accession>A0A2G3AMW0</accession>
<dbReference type="GO" id="GO:0034220">
    <property type="term" value="P:monoatomic ion transmembrane transport"/>
    <property type="evidence" value="ECO:0007669"/>
    <property type="project" value="UniProtKB-KW"/>
</dbReference>
<evidence type="ECO:0000256" key="6">
    <source>
        <dbReference type="ARBA" id="ARBA00023065"/>
    </source>
</evidence>
<dbReference type="PANTHER" id="PTHR31086">
    <property type="entry name" value="ALUMINUM-ACTIVATED MALATE TRANSPORTER 10"/>
    <property type="match status" value="1"/>
</dbReference>
<name>A0A2G3AMW0_CAPAN</name>
<evidence type="ECO:0000256" key="5">
    <source>
        <dbReference type="ARBA" id="ARBA00022989"/>
    </source>
</evidence>
<reference evidence="9 10" key="1">
    <citation type="journal article" date="2014" name="Nat. Genet.">
        <title>Genome sequence of the hot pepper provides insights into the evolution of pungency in Capsicum species.</title>
        <authorList>
            <person name="Kim S."/>
            <person name="Park M."/>
            <person name="Yeom S.I."/>
            <person name="Kim Y.M."/>
            <person name="Lee J.M."/>
            <person name="Lee H.A."/>
            <person name="Seo E."/>
            <person name="Choi J."/>
            <person name="Cheong K."/>
            <person name="Kim K.T."/>
            <person name="Jung K."/>
            <person name="Lee G.W."/>
            <person name="Oh S.K."/>
            <person name="Bae C."/>
            <person name="Kim S.B."/>
            <person name="Lee H.Y."/>
            <person name="Kim S.Y."/>
            <person name="Kim M.S."/>
            <person name="Kang B.C."/>
            <person name="Jo Y.D."/>
            <person name="Yang H.B."/>
            <person name="Jeong H.J."/>
            <person name="Kang W.H."/>
            <person name="Kwon J.K."/>
            <person name="Shin C."/>
            <person name="Lim J.Y."/>
            <person name="Park J.H."/>
            <person name="Huh J.H."/>
            <person name="Kim J.S."/>
            <person name="Kim B.D."/>
            <person name="Cohen O."/>
            <person name="Paran I."/>
            <person name="Suh M.C."/>
            <person name="Lee S.B."/>
            <person name="Kim Y.K."/>
            <person name="Shin Y."/>
            <person name="Noh S.J."/>
            <person name="Park J."/>
            <person name="Seo Y.S."/>
            <person name="Kwon S.Y."/>
            <person name="Kim H.A."/>
            <person name="Park J.M."/>
            <person name="Kim H.J."/>
            <person name="Choi S.B."/>
            <person name="Bosland P.W."/>
            <person name="Reeves G."/>
            <person name="Jo S.H."/>
            <person name="Lee B.W."/>
            <person name="Cho H.T."/>
            <person name="Choi H.S."/>
            <person name="Lee M.S."/>
            <person name="Yu Y."/>
            <person name="Do Choi Y."/>
            <person name="Park B.S."/>
            <person name="van Deynze A."/>
            <person name="Ashrafi H."/>
            <person name="Hill T."/>
            <person name="Kim W.T."/>
            <person name="Pai H.S."/>
            <person name="Ahn H.K."/>
            <person name="Yeam I."/>
            <person name="Giovannoni J.J."/>
            <person name="Rose J.K."/>
            <person name="Sorensen I."/>
            <person name="Lee S.J."/>
            <person name="Kim R.W."/>
            <person name="Choi I.Y."/>
            <person name="Choi B.S."/>
            <person name="Lim J.S."/>
            <person name="Lee Y.H."/>
            <person name="Choi D."/>
        </authorList>
    </citation>
    <scope>NUCLEOTIDE SEQUENCE [LARGE SCALE GENOMIC DNA]</scope>
    <source>
        <strain evidence="10">cv. CM334</strain>
    </source>
</reference>
<dbReference type="Proteomes" id="UP000222542">
    <property type="component" value="Unassembled WGS sequence"/>
</dbReference>
<comment type="similarity">
    <text evidence="2">Belongs to the aromatic acid exporter (TC 2.A.85) family.</text>
</comment>
<organism evidence="9 10">
    <name type="scientific">Capsicum annuum</name>
    <name type="common">Capsicum pepper</name>
    <dbReference type="NCBI Taxonomy" id="4072"/>
    <lineage>
        <taxon>Eukaryota</taxon>
        <taxon>Viridiplantae</taxon>
        <taxon>Streptophyta</taxon>
        <taxon>Embryophyta</taxon>
        <taxon>Tracheophyta</taxon>
        <taxon>Spermatophyta</taxon>
        <taxon>Magnoliopsida</taxon>
        <taxon>eudicotyledons</taxon>
        <taxon>Gunneridae</taxon>
        <taxon>Pentapetalae</taxon>
        <taxon>asterids</taxon>
        <taxon>lamiids</taxon>
        <taxon>Solanales</taxon>
        <taxon>Solanaceae</taxon>
        <taxon>Solanoideae</taxon>
        <taxon>Capsiceae</taxon>
        <taxon>Capsicum</taxon>
    </lineage>
</organism>
<evidence type="ECO:0000313" key="9">
    <source>
        <dbReference type="EMBL" id="PHT95493.1"/>
    </source>
</evidence>
<gene>
    <name evidence="9" type="ORF">T459_03375</name>
</gene>
<evidence type="ECO:0000256" key="8">
    <source>
        <dbReference type="ARBA" id="ARBA00023303"/>
    </source>
</evidence>
<dbReference type="GO" id="GO:0015743">
    <property type="term" value="P:malate transport"/>
    <property type="evidence" value="ECO:0007669"/>
    <property type="project" value="InterPro"/>
</dbReference>
<evidence type="ECO:0000256" key="1">
    <source>
        <dbReference type="ARBA" id="ARBA00004141"/>
    </source>
</evidence>
<comment type="subcellular location">
    <subcellularLocation>
        <location evidence="1">Membrane</location>
        <topology evidence="1">Multi-pass membrane protein</topology>
    </subcellularLocation>
</comment>
<keyword evidence="10" id="KW-1185">Reference proteome</keyword>
<proteinExistence type="inferred from homology"/>
<keyword evidence="5" id="KW-1133">Transmembrane helix</keyword>
<evidence type="ECO:0000256" key="2">
    <source>
        <dbReference type="ARBA" id="ARBA00007079"/>
    </source>
</evidence>
<keyword evidence="4" id="KW-0812">Transmembrane</keyword>
<keyword evidence="3" id="KW-0813">Transport</keyword>
<evidence type="ECO:0000256" key="4">
    <source>
        <dbReference type="ARBA" id="ARBA00022692"/>
    </source>
</evidence>
<dbReference type="InterPro" id="IPR020966">
    <property type="entry name" value="ALMT"/>
</dbReference>
<dbReference type="STRING" id="4072.A0A2G3AMW0"/>
<evidence type="ECO:0000313" key="10">
    <source>
        <dbReference type="Proteomes" id="UP000222542"/>
    </source>
</evidence>
<keyword evidence="7" id="KW-0472">Membrane</keyword>
<protein>
    <submittedName>
        <fullName evidence="9">Uncharacterized protein</fullName>
    </submittedName>
</protein>
<keyword evidence="8" id="KW-0407">Ion channel</keyword>
<dbReference type="AlphaFoldDB" id="A0A2G3AMW0"/>
<comment type="caution">
    <text evidence="9">The sequence shown here is derived from an EMBL/GenBank/DDBJ whole genome shotgun (WGS) entry which is preliminary data.</text>
</comment>
<evidence type="ECO:0000256" key="3">
    <source>
        <dbReference type="ARBA" id="ARBA00022448"/>
    </source>
</evidence>
<keyword evidence="6" id="KW-0406">Ion transport</keyword>
<dbReference type="Gramene" id="PHT95493">
    <property type="protein sequence ID" value="PHT95493"/>
    <property type="gene ID" value="T459_03375"/>
</dbReference>
<reference evidence="9 10" key="2">
    <citation type="journal article" date="2017" name="Genome Biol.">
        <title>New reference genome sequences of hot pepper reveal the massive evolution of plant disease-resistance genes by retroduplication.</title>
        <authorList>
            <person name="Kim S."/>
            <person name="Park J."/>
            <person name="Yeom S.I."/>
            <person name="Kim Y.M."/>
            <person name="Seo E."/>
            <person name="Kim K.T."/>
            <person name="Kim M.S."/>
            <person name="Lee J.M."/>
            <person name="Cheong K."/>
            <person name="Shin H.S."/>
            <person name="Kim S.B."/>
            <person name="Han K."/>
            <person name="Lee J."/>
            <person name="Park M."/>
            <person name="Lee H.A."/>
            <person name="Lee H.Y."/>
            <person name="Lee Y."/>
            <person name="Oh S."/>
            <person name="Lee J.H."/>
            <person name="Choi E."/>
            <person name="Choi E."/>
            <person name="Lee S.E."/>
            <person name="Jeon J."/>
            <person name="Kim H."/>
            <person name="Choi G."/>
            <person name="Song H."/>
            <person name="Lee J."/>
            <person name="Lee S.C."/>
            <person name="Kwon J.K."/>
            <person name="Lee H.Y."/>
            <person name="Koo N."/>
            <person name="Hong Y."/>
            <person name="Kim R.W."/>
            <person name="Kang W.H."/>
            <person name="Huh J.H."/>
            <person name="Kang B.C."/>
            <person name="Yang T.J."/>
            <person name="Lee Y.H."/>
            <person name="Bennetzen J.L."/>
            <person name="Choi D."/>
        </authorList>
    </citation>
    <scope>NUCLEOTIDE SEQUENCE [LARGE SCALE GENOMIC DNA]</scope>
    <source>
        <strain evidence="10">cv. CM334</strain>
    </source>
</reference>
<dbReference type="Pfam" id="PF11744">
    <property type="entry name" value="ALMT"/>
    <property type="match status" value="1"/>
</dbReference>
<evidence type="ECO:0000256" key="7">
    <source>
        <dbReference type="ARBA" id="ARBA00023136"/>
    </source>
</evidence>
<dbReference type="GO" id="GO:0009705">
    <property type="term" value="C:plant-type vacuole membrane"/>
    <property type="evidence" value="ECO:0000318"/>
    <property type="project" value="GO_Central"/>
</dbReference>
<dbReference type="EMBL" id="AYRZ02000001">
    <property type="protein sequence ID" value="PHT95493.1"/>
    <property type="molecule type" value="Genomic_DNA"/>
</dbReference>
<sequence>MTRQDRGKCQQSETKMKGTSVAADVWKAKVLQTTTKFLTDKIVFDEIGENLFSASSATVGKAYLGFYFLLRILLKNGTLLSVQDLPGKWNFTFCFGSEYFNDSEIKSVRGNKNNVEEFLESLLSVLGSKANEESLANFAGWEPPHGPFKLEHPWKEYLKIGDLVRKCACHLLVLNGNLNSNSEGNQPNFRGEQKKHAKE</sequence>